<dbReference type="SUPFAM" id="SSF55073">
    <property type="entry name" value="Nucleotide cyclase"/>
    <property type="match status" value="1"/>
</dbReference>
<dbReference type="EMBL" id="PIQF01000001">
    <property type="protein sequence ID" value="RUO77827.1"/>
    <property type="molecule type" value="Genomic_DNA"/>
</dbReference>
<dbReference type="Gene3D" id="3.30.450.20">
    <property type="entry name" value="PAS domain"/>
    <property type="match status" value="1"/>
</dbReference>
<evidence type="ECO:0008006" key="5">
    <source>
        <dbReference type="Google" id="ProtNLM"/>
    </source>
</evidence>
<dbReference type="SUPFAM" id="SSF141868">
    <property type="entry name" value="EAL domain-like"/>
    <property type="match status" value="1"/>
</dbReference>
<dbReference type="SMART" id="SM00052">
    <property type="entry name" value="EAL"/>
    <property type="match status" value="1"/>
</dbReference>
<dbReference type="PANTHER" id="PTHR33121">
    <property type="entry name" value="CYCLIC DI-GMP PHOSPHODIESTERASE PDEF"/>
    <property type="match status" value="1"/>
</dbReference>
<gene>
    <name evidence="3" type="ORF">CWI81_04925</name>
</gene>
<organism evidence="3 4">
    <name type="scientific">Idiomarina seosinensis</name>
    <dbReference type="NCBI Taxonomy" id="281739"/>
    <lineage>
        <taxon>Bacteria</taxon>
        <taxon>Pseudomonadati</taxon>
        <taxon>Pseudomonadota</taxon>
        <taxon>Gammaproteobacteria</taxon>
        <taxon>Alteromonadales</taxon>
        <taxon>Idiomarinaceae</taxon>
        <taxon>Idiomarina</taxon>
    </lineage>
</organism>
<dbReference type="SMART" id="SM00267">
    <property type="entry name" value="GGDEF"/>
    <property type="match status" value="1"/>
</dbReference>
<comment type="caution">
    <text evidence="3">The sequence shown here is derived from an EMBL/GenBank/DDBJ whole genome shotgun (WGS) entry which is preliminary data.</text>
</comment>
<feature type="domain" description="GGDEF" evidence="2">
    <location>
        <begin position="152"/>
        <end position="282"/>
    </location>
</feature>
<dbReference type="PANTHER" id="PTHR33121:SF79">
    <property type="entry name" value="CYCLIC DI-GMP PHOSPHODIESTERASE PDED-RELATED"/>
    <property type="match status" value="1"/>
</dbReference>
<dbReference type="InterPro" id="IPR001633">
    <property type="entry name" value="EAL_dom"/>
</dbReference>
<dbReference type="Gene3D" id="3.30.70.270">
    <property type="match status" value="1"/>
</dbReference>
<sequence length="530" mass="60393">MRNHHLLSQYVSALESSALCIRLDAQGRVIFISESLQNRLNTDQPLVGKALKQFVDPAHREQLEDRIKYTVSNQQSWNGIIKLATQQTQGAWFQCLTIPLFDTQDKLSEIVLLLQDVSREVYLDELLSETRFDSVTGLATRVDLLNDIKTTNAQCLAILDIRKFRSFADFYGLEFGDELLRAFSLWSAQFLNDRHLKIYRLYGDKFAIVADFRMIPSVFELHLKHYYQALSSTQFQINGGDVAIDIALGMGVGRKKLVQLAESALAKAKKVFSGDRIECVKEREFVNSNKVNWMPKIQAALDNHDFINYYQPIKSSDGKNVDYFEALVRMRDNGIDLPPGMFLDKAKTTRYYSQITRSVIEQAVIQSEQHNVAISVNISIEDILNPQTVEFMLDTLEAHKSAQLIFEITETESTEDFSAVEDFAKQVRLRNGKIAIDDFGVGYSNFSRLIQLHPDYLKIDGSIIRNILSDKSNASILTGMISICREMNIPMVAEFVEDEAVNGYLTQQQIEFLQGYYIGKPAPQLSKWLN</sequence>
<dbReference type="PROSITE" id="PS50887">
    <property type="entry name" value="GGDEF"/>
    <property type="match status" value="1"/>
</dbReference>
<dbReference type="InterPro" id="IPR000160">
    <property type="entry name" value="GGDEF_dom"/>
</dbReference>
<dbReference type="RefSeq" id="WP_126784151.1">
    <property type="nucleotide sequence ID" value="NZ_PIQF01000001.1"/>
</dbReference>
<dbReference type="Proteomes" id="UP000287908">
    <property type="component" value="Unassembled WGS sequence"/>
</dbReference>
<dbReference type="GO" id="GO:0071111">
    <property type="term" value="F:cyclic-guanylate-specific phosphodiesterase activity"/>
    <property type="evidence" value="ECO:0007669"/>
    <property type="project" value="InterPro"/>
</dbReference>
<dbReference type="InterPro" id="IPR050706">
    <property type="entry name" value="Cyclic-di-GMP_PDE-like"/>
</dbReference>
<keyword evidence="4" id="KW-1185">Reference proteome</keyword>
<accession>A0A432ZII6</accession>
<dbReference type="SUPFAM" id="SSF55785">
    <property type="entry name" value="PYP-like sensor domain (PAS domain)"/>
    <property type="match status" value="1"/>
</dbReference>
<dbReference type="InterPro" id="IPR035919">
    <property type="entry name" value="EAL_sf"/>
</dbReference>
<evidence type="ECO:0000259" key="1">
    <source>
        <dbReference type="PROSITE" id="PS50883"/>
    </source>
</evidence>
<dbReference type="InterPro" id="IPR035965">
    <property type="entry name" value="PAS-like_dom_sf"/>
</dbReference>
<reference evidence="3 4" key="1">
    <citation type="journal article" date="2011" name="Front. Microbiol.">
        <title>Genomic signatures of strain selection and enhancement in Bacillus atrophaeus var. globigii, a historical biowarfare simulant.</title>
        <authorList>
            <person name="Gibbons H.S."/>
            <person name="Broomall S.M."/>
            <person name="McNew L.A."/>
            <person name="Daligault H."/>
            <person name="Chapman C."/>
            <person name="Bruce D."/>
            <person name="Karavis M."/>
            <person name="Krepps M."/>
            <person name="McGregor P.A."/>
            <person name="Hong C."/>
            <person name="Park K.H."/>
            <person name="Akmal A."/>
            <person name="Feldman A."/>
            <person name="Lin J.S."/>
            <person name="Chang W.E."/>
            <person name="Higgs B.W."/>
            <person name="Demirev P."/>
            <person name="Lindquist J."/>
            <person name="Liem A."/>
            <person name="Fochler E."/>
            <person name="Read T.D."/>
            <person name="Tapia R."/>
            <person name="Johnson S."/>
            <person name="Bishop-Lilly K.A."/>
            <person name="Detter C."/>
            <person name="Han C."/>
            <person name="Sozhamannan S."/>
            <person name="Rosenzweig C.N."/>
            <person name="Skowronski E.W."/>
        </authorList>
    </citation>
    <scope>NUCLEOTIDE SEQUENCE [LARGE SCALE GENOMIC DNA]</scope>
    <source>
        <strain evidence="3 4">CL-SP19</strain>
    </source>
</reference>
<dbReference type="Pfam" id="PF00563">
    <property type="entry name" value="EAL"/>
    <property type="match status" value="1"/>
</dbReference>
<feature type="domain" description="EAL" evidence="1">
    <location>
        <begin position="290"/>
        <end position="530"/>
    </location>
</feature>
<evidence type="ECO:0000313" key="3">
    <source>
        <dbReference type="EMBL" id="RUO77827.1"/>
    </source>
</evidence>
<dbReference type="InterPro" id="IPR000014">
    <property type="entry name" value="PAS"/>
</dbReference>
<dbReference type="InterPro" id="IPR043128">
    <property type="entry name" value="Rev_trsase/Diguanyl_cyclase"/>
</dbReference>
<proteinExistence type="predicted"/>
<protein>
    <recommendedName>
        <fullName evidence="5">GGDEF domain-containing protein</fullName>
    </recommendedName>
</protein>
<dbReference type="InterPro" id="IPR013656">
    <property type="entry name" value="PAS_4"/>
</dbReference>
<dbReference type="PROSITE" id="PS50883">
    <property type="entry name" value="EAL"/>
    <property type="match status" value="1"/>
</dbReference>
<dbReference type="CDD" id="cd00130">
    <property type="entry name" value="PAS"/>
    <property type="match status" value="1"/>
</dbReference>
<name>A0A432ZII6_9GAMM</name>
<dbReference type="AlphaFoldDB" id="A0A432ZII6"/>
<dbReference type="OrthoDB" id="5894408at2"/>
<dbReference type="InterPro" id="IPR029787">
    <property type="entry name" value="Nucleotide_cyclase"/>
</dbReference>
<dbReference type="CDD" id="cd01948">
    <property type="entry name" value="EAL"/>
    <property type="match status" value="1"/>
</dbReference>
<dbReference type="Gene3D" id="3.20.20.450">
    <property type="entry name" value="EAL domain"/>
    <property type="match status" value="1"/>
</dbReference>
<evidence type="ECO:0000313" key="4">
    <source>
        <dbReference type="Proteomes" id="UP000287908"/>
    </source>
</evidence>
<dbReference type="Pfam" id="PF08448">
    <property type="entry name" value="PAS_4"/>
    <property type="match status" value="1"/>
</dbReference>
<evidence type="ECO:0000259" key="2">
    <source>
        <dbReference type="PROSITE" id="PS50887"/>
    </source>
</evidence>
<dbReference type="Pfam" id="PF00990">
    <property type="entry name" value="GGDEF"/>
    <property type="match status" value="1"/>
</dbReference>